<proteinExistence type="predicted"/>
<evidence type="ECO:0000256" key="1">
    <source>
        <dbReference type="ARBA" id="ARBA00022485"/>
    </source>
</evidence>
<dbReference type="GO" id="GO:0046872">
    <property type="term" value="F:metal ion binding"/>
    <property type="evidence" value="ECO:0007669"/>
    <property type="project" value="UniProtKB-KW"/>
</dbReference>
<keyword evidence="4" id="KW-0411">Iron-sulfur</keyword>
<keyword evidence="2" id="KW-0479">Metal-binding</keyword>
<dbReference type="RefSeq" id="WP_084071562.1">
    <property type="nucleotide sequence ID" value="NZ_FWXY01000032.1"/>
</dbReference>
<evidence type="ECO:0000313" key="7">
    <source>
        <dbReference type="Proteomes" id="UP000192418"/>
    </source>
</evidence>
<evidence type="ECO:0000256" key="4">
    <source>
        <dbReference type="ARBA" id="ARBA00023014"/>
    </source>
</evidence>
<keyword evidence="1" id="KW-0004">4Fe-4S</keyword>
<evidence type="ECO:0000259" key="5">
    <source>
        <dbReference type="PROSITE" id="PS51379"/>
    </source>
</evidence>
<dbReference type="PROSITE" id="PS51379">
    <property type="entry name" value="4FE4S_FER_2"/>
    <property type="match status" value="2"/>
</dbReference>
<evidence type="ECO:0000313" key="6">
    <source>
        <dbReference type="EMBL" id="SMD09493.1"/>
    </source>
</evidence>
<gene>
    <name evidence="6" type="ORF">SAMN02746065_13213</name>
</gene>
<dbReference type="Pfam" id="PF13247">
    <property type="entry name" value="Fer4_11"/>
    <property type="match status" value="1"/>
</dbReference>
<dbReference type="PROSITE" id="PS00198">
    <property type="entry name" value="4FE4S_FER_1"/>
    <property type="match status" value="1"/>
</dbReference>
<evidence type="ECO:0000256" key="3">
    <source>
        <dbReference type="ARBA" id="ARBA00023004"/>
    </source>
</evidence>
<organism evidence="6 7">
    <name type="scientific">Desulfocicer vacuolatum DSM 3385</name>
    <dbReference type="NCBI Taxonomy" id="1121400"/>
    <lineage>
        <taxon>Bacteria</taxon>
        <taxon>Pseudomonadati</taxon>
        <taxon>Thermodesulfobacteriota</taxon>
        <taxon>Desulfobacteria</taxon>
        <taxon>Desulfobacterales</taxon>
        <taxon>Desulfobacteraceae</taxon>
        <taxon>Desulfocicer</taxon>
    </lineage>
</organism>
<dbReference type="EMBL" id="FWXY01000032">
    <property type="protein sequence ID" value="SMD09493.1"/>
    <property type="molecule type" value="Genomic_DNA"/>
</dbReference>
<dbReference type="CDD" id="cd10550">
    <property type="entry name" value="DMSOR_beta_like"/>
    <property type="match status" value="1"/>
</dbReference>
<dbReference type="AlphaFoldDB" id="A0A1W2EIG5"/>
<reference evidence="6 7" key="1">
    <citation type="submission" date="2017-04" db="EMBL/GenBank/DDBJ databases">
        <authorList>
            <person name="Afonso C.L."/>
            <person name="Miller P.J."/>
            <person name="Scott M.A."/>
            <person name="Spackman E."/>
            <person name="Goraichik I."/>
            <person name="Dimitrov K.M."/>
            <person name="Suarez D.L."/>
            <person name="Swayne D.E."/>
        </authorList>
    </citation>
    <scope>NUCLEOTIDE SEQUENCE [LARGE SCALE GENOMIC DNA]</scope>
    <source>
        <strain evidence="6 7">DSM 3385</strain>
    </source>
</reference>
<protein>
    <submittedName>
        <fullName evidence="6">Fe-S-cluster-containing dehydrogenase component</fullName>
    </submittedName>
</protein>
<dbReference type="PANTHER" id="PTHR43177">
    <property type="entry name" value="PROTEIN NRFC"/>
    <property type="match status" value="1"/>
</dbReference>
<feature type="domain" description="4Fe-4S ferredoxin-type" evidence="5">
    <location>
        <begin position="76"/>
        <end position="105"/>
    </location>
</feature>
<keyword evidence="7" id="KW-1185">Reference proteome</keyword>
<evidence type="ECO:0000256" key="2">
    <source>
        <dbReference type="ARBA" id="ARBA00022723"/>
    </source>
</evidence>
<dbReference type="GO" id="GO:0051539">
    <property type="term" value="F:4 iron, 4 sulfur cluster binding"/>
    <property type="evidence" value="ECO:0007669"/>
    <property type="project" value="UniProtKB-KW"/>
</dbReference>
<dbReference type="Gene3D" id="3.30.70.20">
    <property type="match status" value="2"/>
</dbReference>
<dbReference type="STRING" id="1121400.SAMN02746065_13213"/>
<dbReference type="Proteomes" id="UP000192418">
    <property type="component" value="Unassembled WGS sequence"/>
</dbReference>
<dbReference type="PANTHER" id="PTHR43177:SF3">
    <property type="entry name" value="PROTEIN NRFC HOMOLOG"/>
    <property type="match status" value="1"/>
</dbReference>
<feature type="domain" description="4Fe-4S ferredoxin-type" evidence="5">
    <location>
        <begin position="42"/>
        <end position="74"/>
    </location>
</feature>
<dbReference type="InterPro" id="IPR050954">
    <property type="entry name" value="ET_IronSulfur_Cluster-Binding"/>
</dbReference>
<dbReference type="SUPFAM" id="SSF54862">
    <property type="entry name" value="4Fe-4S ferredoxins"/>
    <property type="match status" value="1"/>
</dbReference>
<dbReference type="OrthoDB" id="9789030at2"/>
<dbReference type="InterPro" id="IPR017900">
    <property type="entry name" value="4Fe4S_Fe_S_CS"/>
</dbReference>
<name>A0A1W2EIG5_9BACT</name>
<accession>A0A1W2EIG5</accession>
<dbReference type="InterPro" id="IPR017896">
    <property type="entry name" value="4Fe4S_Fe-S-bd"/>
</dbReference>
<keyword evidence="3" id="KW-0408">Iron</keyword>
<sequence length="157" mass="17505">MRFITMDIKKCVVCRNCEYACSFQHTGDFNRADSNIRVAYHDDIKICLPQTCMHCEDAWCMEICPAAAITKNEETGAVEIDSGRCAGCKMCILACPFGNIHFDKSNLISRKCNLCKGEPQCVAACISGALQYVTAGDSCRNNREIFQRFMATLHTPL</sequence>